<keyword evidence="5 7" id="KW-1133">Transmembrane helix</keyword>
<feature type="transmembrane region" description="Helical" evidence="7">
    <location>
        <begin position="71"/>
        <end position="95"/>
    </location>
</feature>
<reference evidence="9 10" key="1">
    <citation type="journal article" date="2009" name="Stand. Genomic Sci.">
        <title>Complete genome sequence of Beutenbergia cavernae type strain (HKI 0122).</title>
        <authorList>
            <person name="Land M."/>
            <person name="Pukall R."/>
            <person name="Abt B."/>
            <person name="Goker M."/>
            <person name="Rohde M."/>
            <person name="Glavina Del Rio T."/>
            <person name="Tice H."/>
            <person name="Copeland A."/>
            <person name="Cheng J.F."/>
            <person name="Lucas S."/>
            <person name="Chen F."/>
            <person name="Nolan M."/>
            <person name="Bruce D."/>
            <person name="Goodwin L."/>
            <person name="Pitluck S."/>
            <person name="Ivanova N."/>
            <person name="Mavromatis K."/>
            <person name="Ovchinnikova G."/>
            <person name="Pati A."/>
            <person name="Chen A."/>
            <person name="Palaniappan K."/>
            <person name="Hauser L."/>
            <person name="Chang Y.J."/>
            <person name="Jefferies C.C."/>
            <person name="Saunders E."/>
            <person name="Brettin T."/>
            <person name="Detter J.C."/>
            <person name="Han C."/>
            <person name="Chain P."/>
            <person name="Bristow J."/>
            <person name="Eisen J.A."/>
            <person name="Markowitz V."/>
            <person name="Hugenholtz P."/>
            <person name="Kyrpides N.C."/>
            <person name="Klenk H.P."/>
            <person name="Lapidus A."/>
        </authorList>
    </citation>
    <scope>NUCLEOTIDE SEQUENCE [LARGE SCALE GENOMIC DNA]</scope>
    <source>
        <strain evidence="10">ATCC BAA-8 / DSM 12333 / NBRC 16432</strain>
    </source>
</reference>
<keyword evidence="3" id="KW-1003">Cell membrane</keyword>
<evidence type="ECO:0000256" key="7">
    <source>
        <dbReference type="RuleBase" id="RU363032"/>
    </source>
</evidence>
<evidence type="ECO:0000313" key="9">
    <source>
        <dbReference type="EMBL" id="ACQ80846.1"/>
    </source>
</evidence>
<sequence>MRLELSRPGRTWGYVGLVAISLVALVPFLYMVSLSLQSDGETLSGTPVLIPEVLNVDNYVRMWEAAPFGRFFLNSLVVAITITACHLLFDSVAGYAFAKYRFRGRGLMLTAVLGTLMIPFFVRMIPLYVEFANLGLLNSYAGLVLPFVMDGFGIFLMRQFIAPLPDELIEAARLDGASELRIFFRIILPQTTPALAALGVFTFVFQWNEFLWPLVAISEPDMRTLPLGLTVFTREFFTQWNLTAAASVLMFVPTVILFMVAQRYFVRGIALSGLK</sequence>
<feature type="transmembrane region" description="Helical" evidence="7">
    <location>
        <begin position="107"/>
        <end position="128"/>
    </location>
</feature>
<dbReference type="CDD" id="cd06261">
    <property type="entry name" value="TM_PBP2"/>
    <property type="match status" value="1"/>
</dbReference>
<feature type="transmembrane region" description="Helical" evidence="7">
    <location>
        <begin position="12"/>
        <end position="32"/>
    </location>
</feature>
<dbReference type="HOGENOM" id="CLU_016047_1_1_11"/>
<evidence type="ECO:0000256" key="2">
    <source>
        <dbReference type="ARBA" id="ARBA00022448"/>
    </source>
</evidence>
<accession>C5BXG3</accession>
<dbReference type="SUPFAM" id="SSF161098">
    <property type="entry name" value="MetI-like"/>
    <property type="match status" value="1"/>
</dbReference>
<dbReference type="Proteomes" id="UP000007962">
    <property type="component" value="Chromosome"/>
</dbReference>
<evidence type="ECO:0000256" key="6">
    <source>
        <dbReference type="ARBA" id="ARBA00023136"/>
    </source>
</evidence>
<dbReference type="PANTHER" id="PTHR43744">
    <property type="entry name" value="ABC TRANSPORTER PERMEASE PROTEIN MG189-RELATED-RELATED"/>
    <property type="match status" value="1"/>
</dbReference>
<dbReference type="KEGG" id="bcv:Bcav_2601"/>
<dbReference type="eggNOG" id="COG0395">
    <property type="taxonomic scope" value="Bacteria"/>
</dbReference>
<dbReference type="EMBL" id="CP001618">
    <property type="protein sequence ID" value="ACQ80846.1"/>
    <property type="molecule type" value="Genomic_DNA"/>
</dbReference>
<protein>
    <submittedName>
        <fullName evidence="9">Binding-protein-dependent transport systems inner membrane component</fullName>
    </submittedName>
</protein>
<dbReference type="RefSeq" id="WP_015883086.1">
    <property type="nucleotide sequence ID" value="NC_012669.1"/>
</dbReference>
<keyword evidence="10" id="KW-1185">Reference proteome</keyword>
<dbReference type="PANTHER" id="PTHR43744:SF12">
    <property type="entry name" value="ABC TRANSPORTER PERMEASE PROTEIN MG189-RELATED"/>
    <property type="match status" value="1"/>
</dbReference>
<feature type="domain" description="ABC transmembrane type-1" evidence="8">
    <location>
        <begin position="72"/>
        <end position="261"/>
    </location>
</feature>
<proteinExistence type="inferred from homology"/>
<dbReference type="Pfam" id="PF00528">
    <property type="entry name" value="BPD_transp_1"/>
    <property type="match status" value="1"/>
</dbReference>
<evidence type="ECO:0000259" key="8">
    <source>
        <dbReference type="PROSITE" id="PS50928"/>
    </source>
</evidence>
<keyword evidence="2 7" id="KW-0813">Transport</keyword>
<dbReference type="AlphaFoldDB" id="C5BXG3"/>
<comment type="similarity">
    <text evidence="7">Belongs to the binding-protein-dependent transport system permease family.</text>
</comment>
<evidence type="ECO:0000256" key="5">
    <source>
        <dbReference type="ARBA" id="ARBA00022989"/>
    </source>
</evidence>
<evidence type="ECO:0000256" key="3">
    <source>
        <dbReference type="ARBA" id="ARBA00022475"/>
    </source>
</evidence>
<dbReference type="InterPro" id="IPR000515">
    <property type="entry name" value="MetI-like"/>
</dbReference>
<evidence type="ECO:0000256" key="4">
    <source>
        <dbReference type="ARBA" id="ARBA00022692"/>
    </source>
</evidence>
<feature type="transmembrane region" description="Helical" evidence="7">
    <location>
        <begin position="140"/>
        <end position="161"/>
    </location>
</feature>
<dbReference type="STRING" id="471853.Bcav_2601"/>
<keyword evidence="4 7" id="KW-0812">Transmembrane</keyword>
<comment type="subcellular location">
    <subcellularLocation>
        <location evidence="1 7">Cell membrane</location>
        <topology evidence="1 7">Multi-pass membrane protein</topology>
    </subcellularLocation>
</comment>
<evidence type="ECO:0000256" key="1">
    <source>
        <dbReference type="ARBA" id="ARBA00004651"/>
    </source>
</evidence>
<dbReference type="InterPro" id="IPR035906">
    <property type="entry name" value="MetI-like_sf"/>
</dbReference>
<dbReference type="PROSITE" id="PS50928">
    <property type="entry name" value="ABC_TM1"/>
    <property type="match status" value="1"/>
</dbReference>
<dbReference type="GO" id="GO:0005886">
    <property type="term" value="C:plasma membrane"/>
    <property type="evidence" value="ECO:0007669"/>
    <property type="project" value="UniProtKB-SubCell"/>
</dbReference>
<dbReference type="Gene3D" id="1.10.3720.10">
    <property type="entry name" value="MetI-like"/>
    <property type="match status" value="1"/>
</dbReference>
<evidence type="ECO:0000313" key="10">
    <source>
        <dbReference type="Proteomes" id="UP000007962"/>
    </source>
</evidence>
<name>C5BXG3_BEUC1</name>
<gene>
    <name evidence="9" type="ordered locus">Bcav_2601</name>
</gene>
<organism evidence="9 10">
    <name type="scientific">Beutenbergia cavernae (strain ATCC BAA-8 / DSM 12333 / CCUG 43141 / JCM 11478 / NBRC 16432 / NCIMB 13614 / HKI 0122)</name>
    <dbReference type="NCBI Taxonomy" id="471853"/>
    <lineage>
        <taxon>Bacteria</taxon>
        <taxon>Bacillati</taxon>
        <taxon>Actinomycetota</taxon>
        <taxon>Actinomycetes</taxon>
        <taxon>Micrococcales</taxon>
        <taxon>Beutenbergiaceae</taxon>
        <taxon>Beutenbergia</taxon>
    </lineage>
</organism>
<feature type="transmembrane region" description="Helical" evidence="7">
    <location>
        <begin position="244"/>
        <end position="266"/>
    </location>
</feature>
<feature type="transmembrane region" description="Helical" evidence="7">
    <location>
        <begin position="182"/>
        <end position="205"/>
    </location>
</feature>
<keyword evidence="6 7" id="KW-0472">Membrane</keyword>
<dbReference type="GO" id="GO:0055085">
    <property type="term" value="P:transmembrane transport"/>
    <property type="evidence" value="ECO:0007669"/>
    <property type="project" value="InterPro"/>
</dbReference>